<dbReference type="GO" id="GO:0006606">
    <property type="term" value="P:protein import into nucleus"/>
    <property type="evidence" value="ECO:0007669"/>
    <property type="project" value="TreeGrafter"/>
</dbReference>
<dbReference type="InterPro" id="IPR011989">
    <property type="entry name" value="ARM-like"/>
</dbReference>
<comment type="caution">
    <text evidence="6">The sequence shown here is derived from an EMBL/GenBank/DDBJ whole genome shotgun (WGS) entry which is preliminary data.</text>
</comment>
<dbReference type="Pfam" id="PF25758">
    <property type="entry name" value="TPR_IPO11"/>
    <property type="match status" value="1"/>
</dbReference>
<dbReference type="OrthoDB" id="361693at2759"/>
<protein>
    <submittedName>
        <fullName evidence="6">Importin-11</fullName>
    </submittedName>
</protein>
<dbReference type="OMA" id="SFHYVFH"/>
<accession>A0A1U7LQM0</accession>
<evidence type="ECO:0000313" key="7">
    <source>
        <dbReference type="Proteomes" id="UP000186594"/>
    </source>
</evidence>
<dbReference type="EMBL" id="LXFE01000532">
    <property type="protein sequence ID" value="OLL24970.1"/>
    <property type="molecule type" value="Genomic_DNA"/>
</dbReference>
<comment type="similarity">
    <text evidence="2">Belongs to the importin beta family.</text>
</comment>
<dbReference type="InterPro" id="IPR058669">
    <property type="entry name" value="TPR_IPO7/11-like"/>
</dbReference>
<comment type="subcellular location">
    <subcellularLocation>
        <location evidence="1">Nucleus</location>
    </subcellularLocation>
</comment>
<dbReference type="GO" id="GO:0031267">
    <property type="term" value="F:small GTPase binding"/>
    <property type="evidence" value="ECO:0007669"/>
    <property type="project" value="InterPro"/>
</dbReference>
<dbReference type="GO" id="GO:0005829">
    <property type="term" value="C:cytosol"/>
    <property type="evidence" value="ECO:0007669"/>
    <property type="project" value="TreeGrafter"/>
</dbReference>
<feature type="domain" description="Importin N-terminal" evidence="5">
    <location>
        <begin position="58"/>
        <end position="130"/>
    </location>
</feature>
<dbReference type="Pfam" id="PF03810">
    <property type="entry name" value="IBN_N"/>
    <property type="match status" value="1"/>
</dbReference>
<dbReference type="SMART" id="SM00913">
    <property type="entry name" value="IBN_N"/>
    <property type="match status" value="1"/>
</dbReference>
<feature type="non-terminal residue" evidence="6">
    <location>
        <position position="1"/>
    </location>
</feature>
<keyword evidence="7" id="KW-1185">Reference proteome</keyword>
<dbReference type="Gene3D" id="1.25.10.10">
    <property type="entry name" value="Leucine-rich Repeat Variant"/>
    <property type="match status" value="1"/>
</dbReference>
<evidence type="ECO:0000256" key="3">
    <source>
        <dbReference type="ARBA" id="ARBA00022448"/>
    </source>
</evidence>
<dbReference type="PROSITE" id="PS50166">
    <property type="entry name" value="IMPORTIN_B_NT"/>
    <property type="match status" value="1"/>
</dbReference>
<gene>
    <name evidence="6" type="ORF">NEOLI_003114</name>
</gene>
<dbReference type="PANTHER" id="PTHR10997">
    <property type="entry name" value="IMPORTIN-7, 8, 11"/>
    <property type="match status" value="1"/>
</dbReference>
<name>A0A1U7LQM0_NEOID</name>
<dbReference type="InterPro" id="IPR001494">
    <property type="entry name" value="Importin-beta_N"/>
</dbReference>
<evidence type="ECO:0000256" key="4">
    <source>
        <dbReference type="ARBA" id="ARBA00023242"/>
    </source>
</evidence>
<dbReference type="SUPFAM" id="SSF48371">
    <property type="entry name" value="ARM repeat"/>
    <property type="match status" value="1"/>
</dbReference>
<evidence type="ECO:0000256" key="2">
    <source>
        <dbReference type="ARBA" id="ARBA00007991"/>
    </source>
</evidence>
<organism evidence="6 7">
    <name type="scientific">Neolecta irregularis (strain DAH-3)</name>
    <dbReference type="NCBI Taxonomy" id="1198029"/>
    <lineage>
        <taxon>Eukaryota</taxon>
        <taxon>Fungi</taxon>
        <taxon>Dikarya</taxon>
        <taxon>Ascomycota</taxon>
        <taxon>Taphrinomycotina</taxon>
        <taxon>Neolectales</taxon>
        <taxon>Neolectaceae</taxon>
        <taxon>Neolecta</taxon>
    </lineage>
</organism>
<dbReference type="AlphaFoldDB" id="A0A1U7LQM0"/>
<evidence type="ECO:0000256" key="1">
    <source>
        <dbReference type="ARBA" id="ARBA00004123"/>
    </source>
</evidence>
<keyword evidence="4" id="KW-0539">Nucleus</keyword>
<evidence type="ECO:0000259" key="5">
    <source>
        <dbReference type="PROSITE" id="PS50166"/>
    </source>
</evidence>
<dbReference type="GO" id="GO:0005635">
    <property type="term" value="C:nuclear envelope"/>
    <property type="evidence" value="ECO:0007669"/>
    <property type="project" value="TreeGrafter"/>
</dbReference>
<reference evidence="6 7" key="1">
    <citation type="submission" date="2016-04" db="EMBL/GenBank/DDBJ databases">
        <title>Evolutionary innovation and constraint leading to complex multicellularity in the Ascomycota.</title>
        <authorList>
            <person name="Cisse O."/>
            <person name="Nguyen A."/>
            <person name="Hewitt D.A."/>
            <person name="Jedd G."/>
            <person name="Stajich J.E."/>
        </authorList>
    </citation>
    <scope>NUCLEOTIDE SEQUENCE [LARGE SCALE GENOMIC DNA]</scope>
    <source>
        <strain evidence="6 7">DAH-3</strain>
    </source>
</reference>
<dbReference type="STRING" id="1198029.A0A1U7LQM0"/>
<dbReference type="Proteomes" id="UP000186594">
    <property type="component" value="Unassembled WGS sequence"/>
</dbReference>
<evidence type="ECO:0000313" key="6">
    <source>
        <dbReference type="EMBL" id="OLL24970.1"/>
    </source>
</evidence>
<sequence length="1012" mass="116922">YYNYPKLQPFYKTQSYTQIVAVSRLRKQIFEMAAAVPQELIQALTNASSQDPTLVKSAEGSLKEWEIQHGFFESLQLVFLDPSLPYEMKWLSIILLKNGIDKYWRRTARNGIPATEKERIRSRMFTALEEPSRQLAAQNAMVMARAVRLDYPLDWPTVFPQLLDFIRNASKSQDQISQSRLRNGLLALHQTIKALCSSRLIKARQNLQQIAPELFHFLRDLYTLRTQQWMSNIPQSYKAFAMDNSLLALKSCRRVLVHGFECANRNQEVRDFFQLLCLHLSTLLPLYYQSPHQEVKPAIRKHIVVIGKLFTDFFQNHSAAFVLMPDAIPLIKSYWHFVELQSDSFDAIKDKDDQRFLEKVIVQGMLLVKLALKTLSNPSSSSLNFREKDEKAEIRQASQLLKDELFTTEMLHRIVETLVTKYFIMRKADFEAWEEDPEAFILDEEQASWEHQLRPCSEKLFSDLMCNFKETLITPLLAVLEATATPQDSRTLLMKDAIYNAFALASSSLYEAIDFDHWLTQRLMNEVQVANPSYKVLRRQIARIIGSWVCVKCSKEMRPMIYTTIQHLMNKQDPVNDIVVRLTAVDCLRASVDEWDFEADKFLPFMEYFLDSLIMMMDEVEHIEIRLKILNVLGVVVERMELNIKPFSQRIVDLLPPLWQQSFEQHLIKSAILVMLTKLVWALKEESVLLHPIIFPLVQHSPEHVYLLEDALELWQATITNLSAMTPDLFSLVSAAIHGLQYGSDTLKKYLDIVESYFMLVPEEMLDNYSHLLFRSLFELVGELKPSAAQLVLRLVDIILQTCPSSSWAEGLASSGLIIKIVKSVLVDQEIAIVITNYLSLFSRIAMADPNILIRYFGLVGQELGGQDVVPAVIDRWTHRYDNIGHPKHRKLNAMGLAMILRTNREDVLNSLGSFMNVWYDALSEVKENNGGDALIYWQDPDDTAFVEEESPEAKRRRELFRSDPVHSTHLLQFIRENLSRCEQENGGSEIFRHKYYSKIDSALLDQMQSVL</sequence>
<proteinExistence type="inferred from homology"/>
<dbReference type="PANTHER" id="PTHR10997:SF7">
    <property type="entry name" value="IMPORTIN-11"/>
    <property type="match status" value="1"/>
</dbReference>
<dbReference type="InterPro" id="IPR016024">
    <property type="entry name" value="ARM-type_fold"/>
</dbReference>
<keyword evidence="3" id="KW-0813">Transport</keyword>